<name>A0A077AQS6_9PROT</name>
<dbReference type="AlphaFoldDB" id="A0A077AQS6"/>
<evidence type="ECO:0000313" key="3">
    <source>
        <dbReference type="Proteomes" id="UP000028926"/>
    </source>
</evidence>
<proteinExistence type="predicted"/>
<evidence type="ECO:0000313" key="2">
    <source>
        <dbReference type="EMBL" id="AIK95527.1"/>
    </source>
</evidence>
<dbReference type="Proteomes" id="UP000028926">
    <property type="component" value="Chromosome"/>
</dbReference>
<dbReference type="STRING" id="91604.ID47_00265"/>
<gene>
    <name evidence="2" type="ORF">ID47_00265</name>
</gene>
<organism evidence="2 3">
    <name type="scientific">Candidatus Odyssella acanthamoebae</name>
    <dbReference type="NCBI Taxonomy" id="91604"/>
    <lineage>
        <taxon>Bacteria</taxon>
        <taxon>Pseudomonadati</taxon>
        <taxon>Pseudomonadota</taxon>
        <taxon>Alphaproteobacteria</taxon>
        <taxon>Holosporales</taxon>
        <taxon>Candidatus Paracaedibacteraceae</taxon>
        <taxon>Candidatus Odyssella</taxon>
    </lineage>
</organism>
<dbReference type="KEGG" id="paca:ID47_00265"/>
<protein>
    <submittedName>
        <fullName evidence="2">Uncharacterized protein</fullName>
    </submittedName>
</protein>
<dbReference type="RefSeq" id="WP_038462679.1">
    <property type="nucleotide sequence ID" value="NZ_CP008941.1"/>
</dbReference>
<reference evidence="2 3" key="1">
    <citation type="submission" date="2014-07" db="EMBL/GenBank/DDBJ databases">
        <title>Comparative genomic insights into amoeba endosymbionts belonging to the families of Holosporaceae and Candidatus Midichloriaceae within Rickettsiales.</title>
        <authorList>
            <person name="Wang Z."/>
            <person name="Wu M."/>
        </authorList>
    </citation>
    <scope>NUCLEOTIDE SEQUENCE [LARGE SCALE GENOMIC DNA]</scope>
    <source>
        <strain evidence="2">PRA3</strain>
    </source>
</reference>
<keyword evidence="3" id="KW-1185">Reference proteome</keyword>
<accession>A0A077AQS6</accession>
<feature type="region of interest" description="Disordered" evidence="1">
    <location>
        <begin position="178"/>
        <end position="197"/>
    </location>
</feature>
<evidence type="ECO:0000256" key="1">
    <source>
        <dbReference type="SAM" id="MobiDB-lite"/>
    </source>
</evidence>
<dbReference type="EMBL" id="CP008941">
    <property type="protein sequence ID" value="AIK95527.1"/>
    <property type="molecule type" value="Genomic_DNA"/>
</dbReference>
<sequence length="228" mass="24063">MPSSSSASKESSDGEANISLSLDPLNIGASSFPIVISSDYDVGVFPPHNGNYFPQANFPGTITTSGTLPHFRSLSDGVSGRGPLSADNIYIRHSDNGHNLIPPTGFSYSLSPSKEVSWPQLSAGGATFSIGIPHVDSNLGSNLESAKEKKKINHGTTAKGGNIKEHKILKDNVSEAVLEPQRSREEVPSMTEQSPQKLKERNLLDKTLTAASAGAVFLAFGIAVSMGK</sequence>
<dbReference type="HOGENOM" id="CLU_1213002_0_0_5"/>